<name>A0ABP0MQB8_9DINO</name>
<feature type="region of interest" description="Disordered" evidence="1">
    <location>
        <begin position="100"/>
        <end position="160"/>
    </location>
</feature>
<evidence type="ECO:0000256" key="1">
    <source>
        <dbReference type="SAM" id="MobiDB-lite"/>
    </source>
</evidence>
<evidence type="ECO:0000313" key="2">
    <source>
        <dbReference type="EMBL" id="CAK9053682.1"/>
    </source>
</evidence>
<feature type="compositionally biased region" description="Low complexity" evidence="1">
    <location>
        <begin position="131"/>
        <end position="144"/>
    </location>
</feature>
<feature type="region of interest" description="Disordered" evidence="1">
    <location>
        <begin position="1"/>
        <end position="23"/>
    </location>
</feature>
<dbReference type="Proteomes" id="UP001642464">
    <property type="component" value="Unassembled WGS sequence"/>
</dbReference>
<reference evidence="2 3" key="1">
    <citation type="submission" date="2024-02" db="EMBL/GenBank/DDBJ databases">
        <authorList>
            <person name="Chen Y."/>
            <person name="Shah S."/>
            <person name="Dougan E. K."/>
            <person name="Thang M."/>
            <person name="Chan C."/>
        </authorList>
    </citation>
    <scope>NUCLEOTIDE SEQUENCE [LARGE SCALE GENOMIC DNA]</scope>
</reference>
<keyword evidence="3" id="KW-1185">Reference proteome</keyword>
<dbReference type="EMBL" id="CAXAMM010023470">
    <property type="protein sequence ID" value="CAK9053682.1"/>
    <property type="molecule type" value="Genomic_DNA"/>
</dbReference>
<organism evidence="2 3">
    <name type="scientific">Durusdinium trenchii</name>
    <dbReference type="NCBI Taxonomy" id="1381693"/>
    <lineage>
        <taxon>Eukaryota</taxon>
        <taxon>Sar</taxon>
        <taxon>Alveolata</taxon>
        <taxon>Dinophyceae</taxon>
        <taxon>Suessiales</taxon>
        <taxon>Symbiodiniaceae</taxon>
        <taxon>Durusdinium</taxon>
    </lineage>
</organism>
<evidence type="ECO:0000313" key="3">
    <source>
        <dbReference type="Proteomes" id="UP001642464"/>
    </source>
</evidence>
<protein>
    <submittedName>
        <fullName evidence="2">Apple domain-containing protein</fullName>
    </submittedName>
</protein>
<comment type="caution">
    <text evidence="2">The sequence shown here is derived from an EMBL/GenBank/DDBJ whole genome shotgun (WGS) entry which is preliminary data.</text>
</comment>
<proteinExistence type="predicted"/>
<sequence length="160" mass="16555">MASNDGIYEGPTRQWWGGSSGLGGTGFQKGAQVRLQGLTASAWNGMRGTVEGFDKSKGVLEVEVNGVLKLVKPENCIGDVGTAHSQGPVTPAQMRMQLNAAQLNPTGPPAPAGHQPFSRSSGEPNSRHSRAAGPAVGPAAGPRVDTSQIHKVVARPSRPI</sequence>
<accession>A0ABP0MQB8</accession>
<gene>
    <name evidence="2" type="ORF">SCF082_LOCUS29235</name>
</gene>